<dbReference type="InterPro" id="IPR012334">
    <property type="entry name" value="Pectin_lyas_fold"/>
</dbReference>
<protein>
    <submittedName>
        <fullName evidence="4">Nitrous oxide reductase family maturation protein NosD</fullName>
    </submittedName>
</protein>
<dbReference type="Gene3D" id="2.160.20.10">
    <property type="entry name" value="Single-stranded right-handed beta-helix, Pectin lyase-like"/>
    <property type="match status" value="1"/>
</dbReference>
<feature type="compositionally biased region" description="Gly residues" evidence="1">
    <location>
        <begin position="64"/>
        <end position="76"/>
    </location>
</feature>
<reference evidence="5" key="1">
    <citation type="journal article" date="2019" name="Int. J. Syst. Evol. Microbiol.">
        <title>The Global Catalogue of Microorganisms (GCM) 10K type strain sequencing project: providing services to taxonomists for standard genome sequencing and annotation.</title>
        <authorList>
            <consortium name="The Broad Institute Genomics Platform"/>
            <consortium name="The Broad Institute Genome Sequencing Center for Infectious Disease"/>
            <person name="Wu L."/>
            <person name="Ma J."/>
        </authorList>
    </citation>
    <scope>NUCLEOTIDE SEQUENCE [LARGE SCALE GENOMIC DNA]</scope>
    <source>
        <strain evidence="5">KCTC 42087</strain>
    </source>
</reference>
<keyword evidence="2" id="KW-0732">Signal</keyword>
<evidence type="ECO:0000313" key="4">
    <source>
        <dbReference type="EMBL" id="MFC5750344.1"/>
    </source>
</evidence>
<evidence type="ECO:0000256" key="1">
    <source>
        <dbReference type="SAM" id="MobiDB-lite"/>
    </source>
</evidence>
<sequence>MAIDWKFTGLLVAGAVATSAVVLVATGSGDGGSGEPAAGDAPLPAPPAGGPAPGAAPGATPGAGNPGGPGGPGGPTGPQQTLPLPAMGGRITCPNATATVSSPVELQEKLNDANPGDVIRLAPGTYPGQYRTQRSGTADKPIFVCGPAGAVLDGGNAGKGYGFHLEGASHWRLVGFTVRNSQKGVMLDGSSGSVLQGLTVRDTGDEAIHLRRFSTGNAVTHNTITGTGRSNPRFGEGVYLGSSHKNWAQLTQGQPDKSDNNLVAANRIQGTTAEAVDIKEGTSGGRIAGNVFDGSRLSGDKVNDSWVDVKGNNYVIEGNRGSRTVKDGFQAHEEYRGWGTGNTFRGNIVDLGGGRGVGFNLFSDGNRVACDNRVTGGRLLNKGACS</sequence>
<feature type="domain" description="Right handed beta helix" evidence="3">
    <location>
        <begin position="162"/>
        <end position="293"/>
    </location>
</feature>
<dbReference type="EMBL" id="JBHSON010000053">
    <property type="protein sequence ID" value="MFC5750344.1"/>
    <property type="molecule type" value="Genomic_DNA"/>
</dbReference>
<dbReference type="Proteomes" id="UP001596074">
    <property type="component" value="Unassembled WGS sequence"/>
</dbReference>
<dbReference type="RefSeq" id="WP_378286083.1">
    <property type="nucleotide sequence ID" value="NZ_JBHSON010000053.1"/>
</dbReference>
<dbReference type="InterPro" id="IPR006626">
    <property type="entry name" value="PbH1"/>
</dbReference>
<comment type="caution">
    <text evidence="4">The sequence shown here is derived from an EMBL/GenBank/DDBJ whole genome shotgun (WGS) entry which is preliminary data.</text>
</comment>
<evidence type="ECO:0000313" key="5">
    <source>
        <dbReference type="Proteomes" id="UP001596074"/>
    </source>
</evidence>
<proteinExistence type="predicted"/>
<feature type="region of interest" description="Disordered" evidence="1">
    <location>
        <begin position="30"/>
        <end position="86"/>
    </location>
</feature>
<evidence type="ECO:0000259" key="3">
    <source>
        <dbReference type="Pfam" id="PF13229"/>
    </source>
</evidence>
<dbReference type="InterPro" id="IPR011050">
    <property type="entry name" value="Pectin_lyase_fold/virulence"/>
</dbReference>
<accession>A0ABW1A8R5</accession>
<keyword evidence="5" id="KW-1185">Reference proteome</keyword>
<gene>
    <name evidence="4" type="ORF">ACFPZN_32365</name>
</gene>
<feature type="compositionally biased region" description="Low complexity" evidence="1">
    <location>
        <begin position="53"/>
        <end position="63"/>
    </location>
</feature>
<dbReference type="InterPro" id="IPR039448">
    <property type="entry name" value="Beta_helix"/>
</dbReference>
<organism evidence="4 5">
    <name type="scientific">Actinomadura rugatobispora</name>
    <dbReference type="NCBI Taxonomy" id="1994"/>
    <lineage>
        <taxon>Bacteria</taxon>
        <taxon>Bacillati</taxon>
        <taxon>Actinomycetota</taxon>
        <taxon>Actinomycetes</taxon>
        <taxon>Streptosporangiales</taxon>
        <taxon>Thermomonosporaceae</taxon>
        <taxon>Actinomadura</taxon>
    </lineage>
</organism>
<name>A0ABW1A8R5_9ACTN</name>
<dbReference type="Pfam" id="PF13229">
    <property type="entry name" value="Beta_helix"/>
    <property type="match status" value="1"/>
</dbReference>
<evidence type="ECO:0000256" key="2">
    <source>
        <dbReference type="SAM" id="SignalP"/>
    </source>
</evidence>
<feature type="chain" id="PRO_5047382551" evidence="2">
    <location>
        <begin position="25"/>
        <end position="386"/>
    </location>
</feature>
<dbReference type="SUPFAM" id="SSF51126">
    <property type="entry name" value="Pectin lyase-like"/>
    <property type="match status" value="1"/>
</dbReference>
<feature type="compositionally biased region" description="Low complexity" evidence="1">
    <location>
        <begin position="77"/>
        <end position="86"/>
    </location>
</feature>
<dbReference type="SMART" id="SM00710">
    <property type="entry name" value="PbH1"/>
    <property type="match status" value="7"/>
</dbReference>
<feature type="signal peptide" evidence="2">
    <location>
        <begin position="1"/>
        <end position="24"/>
    </location>
</feature>